<comment type="caution">
    <text evidence="4">The sequence shown here is derived from an EMBL/GenBank/DDBJ whole genome shotgun (WGS) entry which is preliminary data.</text>
</comment>
<keyword evidence="2" id="KW-0547">Nucleotide-binding</keyword>
<proteinExistence type="predicted"/>
<sequence>MAAVCRKIVVVGDTSCGKTSLIAAFSHGTYPSGNLPTLLDLQLVDTPISRGQFRLSLWDTTDQDEFRHLRPLAYPDCDIVLICFSIDSPKSLDNAQRRWAPEVQRFCNDKPTILVGCKKDLRDQEPEKQVTSKQATKVCRKIKAQKYLECSAVTLEGVQAVFDAAAQAVLFLR</sequence>
<evidence type="ECO:0000256" key="2">
    <source>
        <dbReference type="ARBA" id="ARBA00022741"/>
    </source>
</evidence>
<dbReference type="SMART" id="SM00174">
    <property type="entry name" value="RHO"/>
    <property type="match status" value="1"/>
</dbReference>
<dbReference type="Proteomes" id="UP001610432">
    <property type="component" value="Unassembled WGS sequence"/>
</dbReference>
<dbReference type="Pfam" id="PF00071">
    <property type="entry name" value="Ras"/>
    <property type="match status" value="1"/>
</dbReference>
<dbReference type="PROSITE" id="PS51421">
    <property type="entry name" value="RAS"/>
    <property type="match status" value="1"/>
</dbReference>
<evidence type="ECO:0000313" key="5">
    <source>
        <dbReference type="Proteomes" id="UP001610432"/>
    </source>
</evidence>
<organism evidence="4 5">
    <name type="scientific">Aspergillus lucknowensis</name>
    <dbReference type="NCBI Taxonomy" id="176173"/>
    <lineage>
        <taxon>Eukaryota</taxon>
        <taxon>Fungi</taxon>
        <taxon>Dikarya</taxon>
        <taxon>Ascomycota</taxon>
        <taxon>Pezizomycotina</taxon>
        <taxon>Eurotiomycetes</taxon>
        <taxon>Eurotiomycetidae</taxon>
        <taxon>Eurotiales</taxon>
        <taxon>Aspergillaceae</taxon>
        <taxon>Aspergillus</taxon>
        <taxon>Aspergillus subgen. Nidulantes</taxon>
    </lineage>
</organism>
<keyword evidence="4" id="KW-0378">Hydrolase</keyword>
<dbReference type="SMART" id="SM00173">
    <property type="entry name" value="RAS"/>
    <property type="match status" value="1"/>
</dbReference>
<dbReference type="PROSITE" id="PS51420">
    <property type="entry name" value="RHO"/>
    <property type="match status" value="1"/>
</dbReference>
<dbReference type="PRINTS" id="PR00449">
    <property type="entry name" value="RASTRNSFRMNG"/>
</dbReference>
<gene>
    <name evidence="4" type="ORF">BJX67DRAFT_327295</name>
</gene>
<dbReference type="CDD" id="cd00157">
    <property type="entry name" value="Rho"/>
    <property type="match status" value="1"/>
</dbReference>
<reference evidence="4 5" key="1">
    <citation type="submission" date="2024-07" db="EMBL/GenBank/DDBJ databases">
        <title>Section-level genome sequencing and comparative genomics of Aspergillus sections Usti and Cavernicolus.</title>
        <authorList>
            <consortium name="Lawrence Berkeley National Laboratory"/>
            <person name="Nybo J.L."/>
            <person name="Vesth T.C."/>
            <person name="Theobald S."/>
            <person name="Frisvad J.C."/>
            <person name="Larsen T.O."/>
            <person name="Kjaerboelling I."/>
            <person name="Rothschild-Mancinelli K."/>
            <person name="Lyhne E.K."/>
            <person name="Kogle M.E."/>
            <person name="Barry K."/>
            <person name="Clum A."/>
            <person name="Na H."/>
            <person name="Ledsgaard L."/>
            <person name="Lin J."/>
            <person name="Lipzen A."/>
            <person name="Kuo A."/>
            <person name="Riley R."/>
            <person name="Mondo S."/>
            <person name="Labutti K."/>
            <person name="Haridas S."/>
            <person name="Pangalinan J."/>
            <person name="Salamov A.A."/>
            <person name="Simmons B.A."/>
            <person name="Magnuson J.K."/>
            <person name="Chen J."/>
            <person name="Drula E."/>
            <person name="Henrissat B."/>
            <person name="Wiebenga A."/>
            <person name="Lubbers R.J."/>
            <person name="Gomes A.C."/>
            <person name="Macurrencykelacurrency M.R."/>
            <person name="Stajich J."/>
            <person name="Grigoriev I.V."/>
            <person name="Mortensen U.H."/>
            <person name="De Vries R.P."/>
            <person name="Baker S.E."/>
            <person name="Andersen M.R."/>
        </authorList>
    </citation>
    <scope>NUCLEOTIDE SEQUENCE [LARGE SCALE GENOMIC DNA]</scope>
    <source>
        <strain evidence="4 5">CBS 449.75</strain>
    </source>
</reference>
<dbReference type="InterPro" id="IPR027417">
    <property type="entry name" value="P-loop_NTPase"/>
</dbReference>
<evidence type="ECO:0000256" key="3">
    <source>
        <dbReference type="ARBA" id="ARBA00023134"/>
    </source>
</evidence>
<name>A0ABR4LBJ3_9EURO</name>
<keyword evidence="5" id="KW-1185">Reference proteome</keyword>
<dbReference type="PANTHER" id="PTHR24072">
    <property type="entry name" value="RHO FAMILY GTPASE"/>
    <property type="match status" value="1"/>
</dbReference>
<dbReference type="SMART" id="SM00175">
    <property type="entry name" value="RAB"/>
    <property type="match status" value="1"/>
</dbReference>
<dbReference type="NCBIfam" id="TIGR00231">
    <property type="entry name" value="small_GTP"/>
    <property type="match status" value="1"/>
</dbReference>
<accession>A0ABR4LBJ3</accession>
<dbReference type="PROSITE" id="PS51419">
    <property type="entry name" value="RAB"/>
    <property type="match status" value="1"/>
</dbReference>
<evidence type="ECO:0000256" key="1">
    <source>
        <dbReference type="ARBA" id="ARBA00022481"/>
    </source>
</evidence>
<dbReference type="InterPro" id="IPR003578">
    <property type="entry name" value="Small_GTPase_Rho"/>
</dbReference>
<dbReference type="EMBL" id="JBFXLQ010000084">
    <property type="protein sequence ID" value="KAL2860802.1"/>
    <property type="molecule type" value="Genomic_DNA"/>
</dbReference>
<keyword evidence="1" id="KW-0488">Methylation</keyword>
<dbReference type="Gene3D" id="3.40.50.300">
    <property type="entry name" value="P-loop containing nucleotide triphosphate hydrolases"/>
    <property type="match status" value="1"/>
</dbReference>
<dbReference type="GeneID" id="98142512"/>
<protein>
    <submittedName>
        <fullName evidence="4">P-loop containing nucleoside triphosphate hydrolase protein</fullName>
    </submittedName>
</protein>
<dbReference type="SUPFAM" id="SSF52540">
    <property type="entry name" value="P-loop containing nucleoside triphosphate hydrolases"/>
    <property type="match status" value="1"/>
</dbReference>
<dbReference type="InterPro" id="IPR005225">
    <property type="entry name" value="Small_GTP-bd"/>
</dbReference>
<dbReference type="InterPro" id="IPR001806">
    <property type="entry name" value="Small_GTPase"/>
</dbReference>
<dbReference type="GO" id="GO:0016787">
    <property type="term" value="F:hydrolase activity"/>
    <property type="evidence" value="ECO:0007669"/>
    <property type="project" value="UniProtKB-KW"/>
</dbReference>
<evidence type="ECO:0000313" key="4">
    <source>
        <dbReference type="EMBL" id="KAL2860802.1"/>
    </source>
</evidence>
<keyword evidence="3" id="KW-0342">GTP-binding</keyword>
<dbReference type="RefSeq" id="XP_070880696.1">
    <property type="nucleotide sequence ID" value="XM_071027440.1"/>
</dbReference>